<feature type="signal peptide" evidence="2">
    <location>
        <begin position="1"/>
        <end position="35"/>
    </location>
</feature>
<name>A0A8J5WIE5_ZIZPA</name>
<evidence type="ECO:0000313" key="5">
    <source>
        <dbReference type="Proteomes" id="UP000729402"/>
    </source>
</evidence>
<dbReference type="AlphaFoldDB" id="A0A8J5WIE5"/>
<protein>
    <recommendedName>
        <fullName evidence="3">Bifunctional inhibitor/plant lipid transfer protein/seed storage helical domain-containing protein</fullName>
    </recommendedName>
</protein>
<dbReference type="PANTHER" id="PTHR33044">
    <property type="entry name" value="BIFUNCTIONAL INHIBITOR/LIPID-TRANSFER PROTEIN/SEED STORAGE 2S ALBUMIN SUPERFAMILY PROTEIN-RELATED"/>
    <property type="match status" value="1"/>
</dbReference>
<keyword evidence="5" id="KW-1185">Reference proteome</keyword>
<proteinExistence type="inferred from homology"/>
<dbReference type="InterPro" id="IPR016140">
    <property type="entry name" value="Bifunc_inhib/LTP/seed_store"/>
</dbReference>
<sequence length="144" mass="14309">MASSSKPKATTAAAACGLLLLLLLAAAAAAAGAEAAPEAATMTTCVSSLLELSPCLPYFKDGAAAPAPEGCCAGLRSIVDGEAVCLCHIVNHTLQRAIGVDIPVDRALALLRDVCGISPPPDILVTCANNKGVPPLYSCPAPSA</sequence>
<dbReference type="InterPro" id="IPR043325">
    <property type="entry name" value="LTSS"/>
</dbReference>
<dbReference type="Proteomes" id="UP000729402">
    <property type="component" value="Unassembled WGS sequence"/>
</dbReference>
<evidence type="ECO:0000259" key="3">
    <source>
        <dbReference type="SMART" id="SM00499"/>
    </source>
</evidence>
<evidence type="ECO:0000313" key="4">
    <source>
        <dbReference type="EMBL" id="KAG8090256.1"/>
    </source>
</evidence>
<reference evidence="4" key="1">
    <citation type="journal article" date="2021" name="bioRxiv">
        <title>Whole Genome Assembly and Annotation of Northern Wild Rice, Zizania palustris L., Supports a Whole Genome Duplication in the Zizania Genus.</title>
        <authorList>
            <person name="Haas M."/>
            <person name="Kono T."/>
            <person name="Macchietto M."/>
            <person name="Millas R."/>
            <person name="McGilp L."/>
            <person name="Shao M."/>
            <person name="Duquette J."/>
            <person name="Hirsch C.N."/>
            <person name="Kimball J."/>
        </authorList>
    </citation>
    <scope>NUCLEOTIDE SEQUENCE</scope>
    <source>
        <tissue evidence="4">Fresh leaf tissue</tissue>
    </source>
</reference>
<evidence type="ECO:0000256" key="2">
    <source>
        <dbReference type="SAM" id="SignalP"/>
    </source>
</evidence>
<dbReference type="Pfam" id="PF14368">
    <property type="entry name" value="LTP_2"/>
    <property type="match status" value="1"/>
</dbReference>
<dbReference type="SMART" id="SM00499">
    <property type="entry name" value="AAI"/>
    <property type="match status" value="1"/>
</dbReference>
<comment type="similarity">
    <text evidence="1">Belongs to the plant LTP family.</text>
</comment>
<dbReference type="EMBL" id="JAAALK010000081">
    <property type="protein sequence ID" value="KAG8090256.1"/>
    <property type="molecule type" value="Genomic_DNA"/>
</dbReference>
<feature type="domain" description="Bifunctional inhibitor/plant lipid transfer protein/seed storage helical" evidence="3">
    <location>
        <begin position="45"/>
        <end position="127"/>
    </location>
</feature>
<evidence type="ECO:0000256" key="1">
    <source>
        <dbReference type="ARBA" id="ARBA00009748"/>
    </source>
</evidence>
<keyword evidence="2" id="KW-0732">Signal</keyword>
<dbReference type="OrthoDB" id="659547at2759"/>
<gene>
    <name evidence="4" type="ORF">GUJ93_ZPchr0011g27684</name>
</gene>
<accession>A0A8J5WIE5</accession>
<organism evidence="4 5">
    <name type="scientific">Zizania palustris</name>
    <name type="common">Northern wild rice</name>
    <dbReference type="NCBI Taxonomy" id="103762"/>
    <lineage>
        <taxon>Eukaryota</taxon>
        <taxon>Viridiplantae</taxon>
        <taxon>Streptophyta</taxon>
        <taxon>Embryophyta</taxon>
        <taxon>Tracheophyta</taxon>
        <taxon>Spermatophyta</taxon>
        <taxon>Magnoliopsida</taxon>
        <taxon>Liliopsida</taxon>
        <taxon>Poales</taxon>
        <taxon>Poaceae</taxon>
        <taxon>BOP clade</taxon>
        <taxon>Oryzoideae</taxon>
        <taxon>Oryzeae</taxon>
        <taxon>Zizaniinae</taxon>
        <taxon>Zizania</taxon>
    </lineage>
</organism>
<comment type="caution">
    <text evidence="4">The sequence shown here is derived from an EMBL/GenBank/DDBJ whole genome shotgun (WGS) entry which is preliminary data.</text>
</comment>
<dbReference type="CDD" id="cd00010">
    <property type="entry name" value="AAI_LTSS"/>
    <property type="match status" value="1"/>
</dbReference>
<reference evidence="4" key="2">
    <citation type="submission" date="2021-02" db="EMBL/GenBank/DDBJ databases">
        <authorList>
            <person name="Kimball J.A."/>
            <person name="Haas M.W."/>
            <person name="Macchietto M."/>
            <person name="Kono T."/>
            <person name="Duquette J."/>
            <person name="Shao M."/>
        </authorList>
    </citation>
    <scope>NUCLEOTIDE SEQUENCE</scope>
    <source>
        <tissue evidence="4">Fresh leaf tissue</tissue>
    </source>
</reference>
<feature type="chain" id="PRO_5035322402" description="Bifunctional inhibitor/plant lipid transfer protein/seed storage helical domain-containing protein" evidence="2">
    <location>
        <begin position="36"/>
        <end position="144"/>
    </location>
</feature>